<evidence type="ECO:0000313" key="2">
    <source>
        <dbReference type="Proteomes" id="UP001468798"/>
    </source>
</evidence>
<gene>
    <name evidence="1" type="ORF">WFZ86_06580</name>
</gene>
<proteinExistence type="predicted"/>
<dbReference type="CDD" id="cd07067">
    <property type="entry name" value="HP_PGM_like"/>
    <property type="match status" value="1"/>
</dbReference>
<name>A0ABU9NLG6_9FLAO</name>
<sequence length="160" mass="18022">MRKILYVFVLMFLMLGAFGQTTTIYLIRHAEKVDNSKNPDLSKAGLERAEHWKTILAQVPLRVVYSTDFLRTVQTATPTATSKNLEIIKYDPKTLDLEQLKKEHKGQAILIVGHSNTTPDLANKIINQKVYAPIDDTVFGNLYIITISGNEVSHQLLQGL</sequence>
<dbReference type="InterPro" id="IPR013078">
    <property type="entry name" value="His_Pase_superF_clade-1"/>
</dbReference>
<dbReference type="Gene3D" id="3.40.50.1240">
    <property type="entry name" value="Phosphoglycerate mutase-like"/>
    <property type="match status" value="1"/>
</dbReference>
<organism evidence="1 2">
    <name type="scientific">Flavobacterium polysaccharolyticum</name>
    <dbReference type="NCBI Taxonomy" id="3133148"/>
    <lineage>
        <taxon>Bacteria</taxon>
        <taxon>Pseudomonadati</taxon>
        <taxon>Bacteroidota</taxon>
        <taxon>Flavobacteriia</taxon>
        <taxon>Flavobacteriales</taxon>
        <taxon>Flavobacteriaceae</taxon>
        <taxon>Flavobacterium</taxon>
    </lineage>
</organism>
<dbReference type="EMBL" id="JBCGDP010000005">
    <property type="protein sequence ID" value="MEM0576158.1"/>
    <property type="molecule type" value="Genomic_DNA"/>
</dbReference>
<dbReference type="EC" id="5.4.-.-" evidence="1"/>
<dbReference type="SMART" id="SM00855">
    <property type="entry name" value="PGAM"/>
    <property type="match status" value="1"/>
</dbReference>
<dbReference type="RefSeq" id="WP_342691203.1">
    <property type="nucleotide sequence ID" value="NZ_JBCGDP010000005.1"/>
</dbReference>
<protein>
    <submittedName>
        <fullName evidence="1">Phosphoglycerate mutase family protein</fullName>
        <ecNumber evidence="1">5.4.-.-</ecNumber>
    </submittedName>
</protein>
<dbReference type="Proteomes" id="UP001468798">
    <property type="component" value="Unassembled WGS sequence"/>
</dbReference>
<evidence type="ECO:0000313" key="1">
    <source>
        <dbReference type="EMBL" id="MEM0576158.1"/>
    </source>
</evidence>
<accession>A0ABU9NLG6</accession>
<reference evidence="1 2" key="1">
    <citation type="submission" date="2024-03" db="EMBL/GenBank/DDBJ databases">
        <title>Two novel species of the genus Flavobacterium exhibiting potentially degradation of complex polysaccharides.</title>
        <authorList>
            <person name="Lian X."/>
        </authorList>
    </citation>
    <scope>NUCLEOTIDE SEQUENCE [LARGE SCALE GENOMIC DNA]</scope>
    <source>
        <strain evidence="1 2">N6</strain>
    </source>
</reference>
<comment type="caution">
    <text evidence="1">The sequence shown here is derived from an EMBL/GenBank/DDBJ whole genome shotgun (WGS) entry which is preliminary data.</text>
</comment>
<keyword evidence="1" id="KW-0413">Isomerase</keyword>
<dbReference type="GO" id="GO:0016853">
    <property type="term" value="F:isomerase activity"/>
    <property type="evidence" value="ECO:0007669"/>
    <property type="project" value="UniProtKB-KW"/>
</dbReference>
<dbReference type="SUPFAM" id="SSF53254">
    <property type="entry name" value="Phosphoglycerate mutase-like"/>
    <property type="match status" value="1"/>
</dbReference>
<dbReference type="Pfam" id="PF00300">
    <property type="entry name" value="His_Phos_1"/>
    <property type="match status" value="1"/>
</dbReference>
<dbReference type="InterPro" id="IPR029033">
    <property type="entry name" value="His_PPase_superfam"/>
</dbReference>
<keyword evidence="2" id="KW-1185">Reference proteome</keyword>